<dbReference type="GO" id="GO:0004655">
    <property type="term" value="F:porphobilinogen synthase activity"/>
    <property type="evidence" value="ECO:0007669"/>
    <property type="project" value="UniProtKB-EC"/>
</dbReference>
<dbReference type="GO" id="GO:0005829">
    <property type="term" value="C:cytosol"/>
    <property type="evidence" value="ECO:0007669"/>
    <property type="project" value="TreeGrafter"/>
</dbReference>
<dbReference type="Gene3D" id="3.20.20.70">
    <property type="entry name" value="Aldolase class I"/>
    <property type="match status" value="1"/>
</dbReference>
<name>X6MHA8_RETFI</name>
<comment type="pathway">
    <text evidence="1">Porphyrin-containing compound metabolism; protoporphyrin-IX biosynthesis; coproporphyrinogen-III from 5-aminolevulinate: step 1/4.</text>
</comment>
<dbReference type="Proteomes" id="UP000023152">
    <property type="component" value="Unassembled WGS sequence"/>
</dbReference>
<proteinExistence type="inferred from homology"/>
<evidence type="ECO:0000256" key="9">
    <source>
        <dbReference type="ARBA" id="ARBA00047651"/>
    </source>
</evidence>
<keyword evidence="6" id="KW-0627">Porphyrin biosynthesis</keyword>
<dbReference type="AlphaFoldDB" id="X6MHA8"/>
<protein>
    <recommendedName>
        <fullName evidence="3">porphobilinogen synthase</fullName>
        <ecNumber evidence="3">4.2.1.24</ecNumber>
    </recommendedName>
    <alternativeName>
        <fullName evidence="8">Porphobilinogen synthase</fullName>
    </alternativeName>
</protein>
<reference evidence="10 11" key="1">
    <citation type="journal article" date="2013" name="Curr. Biol.">
        <title>The Genome of the Foraminiferan Reticulomyxa filosa.</title>
        <authorList>
            <person name="Glockner G."/>
            <person name="Hulsmann N."/>
            <person name="Schleicher M."/>
            <person name="Noegel A.A."/>
            <person name="Eichinger L."/>
            <person name="Gallinger C."/>
            <person name="Pawlowski J."/>
            <person name="Sierra R."/>
            <person name="Euteneuer U."/>
            <person name="Pillet L."/>
            <person name="Moustafa A."/>
            <person name="Platzer M."/>
            <person name="Groth M."/>
            <person name="Szafranski K."/>
            <person name="Schliwa M."/>
        </authorList>
    </citation>
    <scope>NUCLEOTIDE SEQUENCE [LARGE SCALE GENOMIC DNA]</scope>
</reference>
<dbReference type="GO" id="GO:0008270">
    <property type="term" value="F:zinc ion binding"/>
    <property type="evidence" value="ECO:0007669"/>
    <property type="project" value="TreeGrafter"/>
</dbReference>
<keyword evidence="11" id="KW-1185">Reference proteome</keyword>
<evidence type="ECO:0000256" key="5">
    <source>
        <dbReference type="ARBA" id="ARBA00023239"/>
    </source>
</evidence>
<evidence type="ECO:0000256" key="8">
    <source>
        <dbReference type="ARBA" id="ARBA00032837"/>
    </source>
</evidence>
<dbReference type="GO" id="GO:0006782">
    <property type="term" value="P:protoporphyrinogen IX biosynthetic process"/>
    <property type="evidence" value="ECO:0007669"/>
    <property type="project" value="UniProtKB-UniPathway"/>
</dbReference>
<evidence type="ECO:0000256" key="1">
    <source>
        <dbReference type="ARBA" id="ARBA00004694"/>
    </source>
</evidence>
<dbReference type="InterPro" id="IPR001731">
    <property type="entry name" value="ALAD"/>
</dbReference>
<accession>X6MHA8</accession>
<comment type="similarity">
    <text evidence="2">Belongs to the ALAD family.</text>
</comment>
<dbReference type="EMBL" id="ASPP01020861">
    <property type="protein sequence ID" value="ETO13056.1"/>
    <property type="molecule type" value="Genomic_DNA"/>
</dbReference>
<dbReference type="PANTHER" id="PTHR11458">
    <property type="entry name" value="DELTA-AMINOLEVULINIC ACID DEHYDRATASE"/>
    <property type="match status" value="1"/>
</dbReference>
<keyword evidence="5" id="KW-0456">Lyase</keyword>
<comment type="catalytic activity">
    <reaction evidence="9">
        <text>2 5-aminolevulinate = porphobilinogen + 2 H2O + H(+)</text>
        <dbReference type="Rhea" id="RHEA:24064"/>
        <dbReference type="ChEBI" id="CHEBI:15377"/>
        <dbReference type="ChEBI" id="CHEBI:15378"/>
        <dbReference type="ChEBI" id="CHEBI:58126"/>
        <dbReference type="ChEBI" id="CHEBI:356416"/>
        <dbReference type="EC" id="4.2.1.24"/>
    </reaction>
</comment>
<evidence type="ECO:0000256" key="6">
    <source>
        <dbReference type="ARBA" id="ARBA00023244"/>
    </source>
</evidence>
<dbReference type="UniPathway" id="UPA00251">
    <property type="reaction ID" value="UER00318"/>
</dbReference>
<organism evidence="10 11">
    <name type="scientific">Reticulomyxa filosa</name>
    <dbReference type="NCBI Taxonomy" id="46433"/>
    <lineage>
        <taxon>Eukaryota</taxon>
        <taxon>Sar</taxon>
        <taxon>Rhizaria</taxon>
        <taxon>Retaria</taxon>
        <taxon>Foraminifera</taxon>
        <taxon>Monothalamids</taxon>
        <taxon>Reticulomyxidae</taxon>
        <taxon>Reticulomyxa</taxon>
    </lineage>
</organism>
<dbReference type="OrthoDB" id="1530at2759"/>
<evidence type="ECO:0000256" key="7">
    <source>
        <dbReference type="ARBA" id="ARBA00025628"/>
    </source>
</evidence>
<comment type="caution">
    <text evidence="10">The sequence shown here is derived from an EMBL/GenBank/DDBJ whole genome shotgun (WGS) entry which is preliminary data.</text>
</comment>
<evidence type="ECO:0000313" key="10">
    <source>
        <dbReference type="EMBL" id="ETO13056.1"/>
    </source>
</evidence>
<dbReference type="PANTHER" id="PTHR11458:SF0">
    <property type="entry name" value="DELTA-AMINOLEVULINIC ACID DEHYDRATASE"/>
    <property type="match status" value="1"/>
</dbReference>
<dbReference type="SUPFAM" id="SSF51569">
    <property type="entry name" value="Aldolase"/>
    <property type="match status" value="1"/>
</dbReference>
<gene>
    <name evidence="10" type="ORF">RFI_24320</name>
</gene>
<evidence type="ECO:0000256" key="3">
    <source>
        <dbReference type="ARBA" id="ARBA00012053"/>
    </source>
</evidence>
<keyword evidence="4" id="KW-0350">Heme biosynthesis</keyword>
<dbReference type="InterPro" id="IPR013785">
    <property type="entry name" value="Aldolase_TIM"/>
</dbReference>
<sequence length="276" mass="31489">MSKDPPKGKILFSLFVEQYTTRCAFFRMASSRENVLLKSNLQLPIFVCDEPDAKQEIKQINFFFFLEFSISSFFLFFDQKKKTKQKIKTLPEHYRWGVNRLSELLDPLVKKGLESVLLFGVLTDEKDTKKSLKFQKDNQGGVALSNLSPVVLAITYLKKKYPHLLISCDVCLCAYTDHGHCGLLDKDGYIDNKARYAFICCIVSCSIEQIAEVAAHYARAGAHVVAPSDMMDGRTKAIKAKLHQYGLAGRCAVKHFLSFYFFKKKKKKKRGPENID</sequence>
<evidence type="ECO:0000256" key="4">
    <source>
        <dbReference type="ARBA" id="ARBA00023133"/>
    </source>
</evidence>
<dbReference type="EC" id="4.2.1.24" evidence="3"/>
<dbReference type="Pfam" id="PF00490">
    <property type="entry name" value="ALAD"/>
    <property type="match status" value="1"/>
</dbReference>
<evidence type="ECO:0000256" key="2">
    <source>
        <dbReference type="ARBA" id="ARBA00008055"/>
    </source>
</evidence>
<evidence type="ECO:0000313" key="11">
    <source>
        <dbReference type="Proteomes" id="UP000023152"/>
    </source>
</evidence>
<comment type="function">
    <text evidence="7">Catalyzes an early step in the biosynthesis of tetrapyrroles. Binds two molecules of 5-aminolevulinate per subunit, each at a distinct site, and catalyzes their condensation to form porphobilinogen.</text>
</comment>
<dbReference type="SMART" id="SM01004">
    <property type="entry name" value="ALAD"/>
    <property type="match status" value="1"/>
</dbReference>